<evidence type="ECO:0000313" key="1">
    <source>
        <dbReference type="EMBL" id="KAG9450654.1"/>
    </source>
</evidence>
<dbReference type="Gene3D" id="6.10.140.890">
    <property type="match status" value="1"/>
</dbReference>
<dbReference type="EMBL" id="JAINDJ010000004">
    <property type="protein sequence ID" value="KAG9450654.1"/>
    <property type="molecule type" value="Genomic_DNA"/>
</dbReference>
<keyword evidence="2" id="KW-1185">Reference proteome</keyword>
<reference evidence="1 2" key="1">
    <citation type="submission" date="2021-07" db="EMBL/GenBank/DDBJ databases">
        <title>The Aristolochia fimbriata genome: insights into angiosperm evolution, floral development and chemical biosynthesis.</title>
        <authorList>
            <person name="Jiao Y."/>
        </authorList>
    </citation>
    <scope>NUCLEOTIDE SEQUENCE [LARGE SCALE GENOMIC DNA]</scope>
    <source>
        <strain evidence="1">IBCAS-2021</strain>
        <tissue evidence="1">Leaf</tissue>
    </source>
</reference>
<accession>A0AAV7EQG0</accession>
<evidence type="ECO:0000313" key="2">
    <source>
        <dbReference type="Proteomes" id="UP000825729"/>
    </source>
</evidence>
<dbReference type="Proteomes" id="UP000825729">
    <property type="component" value="Unassembled WGS sequence"/>
</dbReference>
<dbReference type="AlphaFoldDB" id="A0AAV7EQG0"/>
<comment type="caution">
    <text evidence="1">The sequence shown here is derived from an EMBL/GenBank/DDBJ whole genome shotgun (WGS) entry which is preliminary data.</text>
</comment>
<sequence>MTKKDYGREEREAQWMHVQQTLHGLQSAEESSLFSDNNSYRELSKIAEQTKRRAEVAVRSLRNSPYEMMAPLYLQVSIISQALIFVTRSRGKKEKKPRKTEKGNAPLLHLQALEQRSRVSVVLLAVPGSLALPAYKILARVRISESRGKLRPLSSLVQRDRGKFTADAFLLLFR</sequence>
<proteinExistence type="predicted"/>
<gene>
    <name evidence="1" type="ORF">H6P81_010619</name>
</gene>
<protein>
    <submittedName>
        <fullName evidence="1">Uncharacterized protein</fullName>
    </submittedName>
</protein>
<organism evidence="1 2">
    <name type="scientific">Aristolochia fimbriata</name>
    <name type="common">White veined hardy Dutchman's pipe vine</name>
    <dbReference type="NCBI Taxonomy" id="158543"/>
    <lineage>
        <taxon>Eukaryota</taxon>
        <taxon>Viridiplantae</taxon>
        <taxon>Streptophyta</taxon>
        <taxon>Embryophyta</taxon>
        <taxon>Tracheophyta</taxon>
        <taxon>Spermatophyta</taxon>
        <taxon>Magnoliopsida</taxon>
        <taxon>Magnoliidae</taxon>
        <taxon>Piperales</taxon>
        <taxon>Aristolochiaceae</taxon>
        <taxon>Aristolochia</taxon>
    </lineage>
</organism>
<name>A0AAV7EQG0_ARIFI</name>